<dbReference type="Proteomes" id="UP001326199">
    <property type="component" value="Unassembled WGS sequence"/>
</dbReference>
<evidence type="ECO:0000313" key="2">
    <source>
        <dbReference type="EMBL" id="KAK4673648.1"/>
    </source>
</evidence>
<comment type="caution">
    <text evidence="2">The sequence shown here is derived from an EMBL/GenBank/DDBJ whole genome shotgun (WGS) entry which is preliminary data.</text>
</comment>
<sequence length="88" mass="9646">MSACFSLGLGLDVAISGAVEIFQEYHHHKKLNFWTGIDLKTHAKLQTLGPDSNSGSSKNSNTFESAKHSAKELAQAEEHSKHAPSKRR</sequence>
<accession>A0ABR0HZW9</accession>
<feature type="compositionally biased region" description="Basic and acidic residues" evidence="1">
    <location>
        <begin position="65"/>
        <end position="81"/>
    </location>
</feature>
<proteinExistence type="predicted"/>
<evidence type="ECO:0000256" key="1">
    <source>
        <dbReference type="SAM" id="MobiDB-lite"/>
    </source>
</evidence>
<dbReference type="EMBL" id="JAFFHB010000001">
    <property type="protein sequence ID" value="KAK4673648.1"/>
    <property type="molecule type" value="Genomic_DNA"/>
</dbReference>
<feature type="compositionally biased region" description="Polar residues" evidence="1">
    <location>
        <begin position="49"/>
        <end position="64"/>
    </location>
</feature>
<feature type="region of interest" description="Disordered" evidence="1">
    <location>
        <begin position="46"/>
        <end position="88"/>
    </location>
</feature>
<name>A0ABR0HZW9_9PEZI</name>
<organism evidence="2 3">
    <name type="scientific">Podospora pseudopauciseta</name>
    <dbReference type="NCBI Taxonomy" id="2093780"/>
    <lineage>
        <taxon>Eukaryota</taxon>
        <taxon>Fungi</taxon>
        <taxon>Dikarya</taxon>
        <taxon>Ascomycota</taxon>
        <taxon>Pezizomycotina</taxon>
        <taxon>Sordariomycetes</taxon>
        <taxon>Sordariomycetidae</taxon>
        <taxon>Sordariales</taxon>
        <taxon>Podosporaceae</taxon>
        <taxon>Podospora</taxon>
    </lineage>
</organism>
<gene>
    <name evidence="2" type="ORF">QC763_0016180</name>
</gene>
<reference evidence="2 3" key="1">
    <citation type="journal article" date="2023" name="bioRxiv">
        <title>High-quality genome assemblies of four members of thePodospora anserinaspecies complex.</title>
        <authorList>
            <person name="Ament-Velasquez S.L."/>
            <person name="Vogan A.A."/>
            <person name="Wallerman O."/>
            <person name="Hartmann F."/>
            <person name="Gautier V."/>
            <person name="Silar P."/>
            <person name="Giraud T."/>
            <person name="Johannesson H."/>
        </authorList>
    </citation>
    <scope>NUCLEOTIDE SEQUENCE [LARGE SCALE GENOMIC DNA]</scope>
    <source>
        <strain evidence="2 3">CBS 411.78</strain>
    </source>
</reference>
<keyword evidence="3" id="KW-1185">Reference proteome</keyword>
<dbReference type="GeneID" id="87925256"/>
<protein>
    <submittedName>
        <fullName evidence="2">Uncharacterized protein</fullName>
    </submittedName>
</protein>
<dbReference type="RefSeq" id="XP_062770970.1">
    <property type="nucleotide sequence ID" value="XM_062905315.1"/>
</dbReference>
<evidence type="ECO:0000313" key="3">
    <source>
        <dbReference type="Proteomes" id="UP001326199"/>
    </source>
</evidence>